<organism evidence="2 3">
    <name type="scientific">Marinobacter lutaoensis</name>
    <dbReference type="NCBI Taxonomy" id="135739"/>
    <lineage>
        <taxon>Bacteria</taxon>
        <taxon>Pseudomonadati</taxon>
        <taxon>Pseudomonadota</taxon>
        <taxon>Gammaproteobacteria</taxon>
        <taxon>Pseudomonadales</taxon>
        <taxon>Marinobacteraceae</taxon>
        <taxon>Marinobacter</taxon>
    </lineage>
</organism>
<evidence type="ECO:0008006" key="4">
    <source>
        <dbReference type="Google" id="ProtNLM"/>
    </source>
</evidence>
<evidence type="ECO:0000313" key="2">
    <source>
        <dbReference type="EMBL" id="ONF42609.1"/>
    </source>
</evidence>
<evidence type="ECO:0000256" key="1">
    <source>
        <dbReference type="SAM" id="SignalP"/>
    </source>
</evidence>
<reference evidence="2 3" key="1">
    <citation type="submission" date="2016-12" db="EMBL/GenBank/DDBJ databases">
        <title>Marinobacter lutaoensis whole genome sequencing.</title>
        <authorList>
            <person name="Verma A."/>
            <person name="Krishnamurthi S."/>
        </authorList>
    </citation>
    <scope>NUCLEOTIDE SEQUENCE [LARGE SCALE GENOMIC DNA]</scope>
    <source>
        <strain evidence="2 3">T5054</strain>
    </source>
</reference>
<gene>
    <name evidence="2" type="ORF">BTO32_15500</name>
</gene>
<comment type="caution">
    <text evidence="2">The sequence shown here is derived from an EMBL/GenBank/DDBJ whole genome shotgun (WGS) entry which is preliminary data.</text>
</comment>
<accession>A0A1V2DPZ8</accession>
<evidence type="ECO:0000313" key="3">
    <source>
        <dbReference type="Proteomes" id="UP000189339"/>
    </source>
</evidence>
<dbReference type="OrthoDB" id="9973818at2"/>
<dbReference type="EMBL" id="MSCW01000009">
    <property type="protein sequence ID" value="ONF42609.1"/>
    <property type="molecule type" value="Genomic_DNA"/>
</dbReference>
<name>A0A1V2DPZ8_9GAMM</name>
<protein>
    <recommendedName>
        <fullName evidence="4">DUF4148 domain-containing protein</fullName>
    </recommendedName>
</protein>
<dbReference type="RefSeq" id="WP_076725556.1">
    <property type="nucleotide sequence ID" value="NZ_MSCW01000009.1"/>
</dbReference>
<sequence length="148" mass="16004">MTCKLRKIAAAALMAALCSNSAVADEEAAQKFITQYERGQSVNGPVVNVSRQPLWNDEDMVGAGIAEQVTGAMPIEVSHTEIGGANIVAASGLKTVMERLKEEAEFRELLERVQNEGALGDVDYGHKGHLKDLQERAAQLELLLISEQ</sequence>
<dbReference type="Proteomes" id="UP000189339">
    <property type="component" value="Unassembled WGS sequence"/>
</dbReference>
<feature type="chain" id="PRO_5012821435" description="DUF4148 domain-containing protein" evidence="1">
    <location>
        <begin position="25"/>
        <end position="148"/>
    </location>
</feature>
<dbReference type="AlphaFoldDB" id="A0A1V2DPZ8"/>
<feature type="signal peptide" evidence="1">
    <location>
        <begin position="1"/>
        <end position="24"/>
    </location>
</feature>
<keyword evidence="3" id="KW-1185">Reference proteome</keyword>
<proteinExistence type="predicted"/>
<keyword evidence="1" id="KW-0732">Signal</keyword>